<evidence type="ECO:0000256" key="2">
    <source>
        <dbReference type="ARBA" id="ARBA00022692"/>
    </source>
</evidence>
<dbReference type="PANTHER" id="PTHR35326:SF3">
    <property type="entry name" value="PROTEIN PSBN"/>
    <property type="match status" value="1"/>
</dbReference>
<sequence>MSLNFIEIFRFCGYLLLIYNVLGKKIMENSAIFITIFLWCLLITITGYSIYIGFGPPSQELRDPFEEHED</sequence>
<keyword evidence="2 5" id="KW-0812">Transmembrane</keyword>
<dbReference type="HAMAP" id="MF_00293">
    <property type="entry name" value="PSII_PsbN"/>
    <property type="match status" value="1"/>
</dbReference>
<evidence type="ECO:0000256" key="1">
    <source>
        <dbReference type="ARBA" id="ARBA00004167"/>
    </source>
</evidence>
<evidence type="ECO:0000256" key="3">
    <source>
        <dbReference type="ARBA" id="ARBA00022989"/>
    </source>
</evidence>
<organism evidence="6">
    <name type="scientific">Auxenochlorella protothecoides</name>
    <name type="common">Green microalga</name>
    <name type="synonym">Chlorella protothecoides</name>
    <dbReference type="NCBI Taxonomy" id="3075"/>
    <lineage>
        <taxon>Eukaryota</taxon>
        <taxon>Viridiplantae</taxon>
        <taxon>Chlorophyta</taxon>
        <taxon>core chlorophytes</taxon>
        <taxon>Trebouxiophyceae</taxon>
        <taxon>Chlorellales</taxon>
        <taxon>Chlorellaceae</taxon>
        <taxon>Auxenochlorella</taxon>
    </lineage>
</organism>
<reference evidence="6" key="1">
    <citation type="submission" date="2017-02" db="EMBL/GenBank/DDBJ databases">
        <title>Whole genome sequencing of photosynthetic microalga Auxenochlorella protothecoides UTEX 2341.</title>
        <authorList>
            <person name="Patelou M."/>
            <person name="Skliros D."/>
            <person name="Kalliampakou K.I."/>
            <person name="Ioannidis N.E."/>
            <person name="Papazi A."/>
            <person name="Katharios P."/>
            <person name="Kotzabasis K."/>
            <person name="Flemetakis E."/>
        </authorList>
    </citation>
    <scope>NUCLEOTIDE SEQUENCE</scope>
    <source>
        <strain evidence="6">UTEX 2341</strain>
    </source>
</reference>
<evidence type="ECO:0000313" key="6">
    <source>
        <dbReference type="EMBL" id="ARU77493.1"/>
    </source>
</evidence>
<dbReference type="EMBL" id="KY613608">
    <property type="protein sequence ID" value="ARU77493.1"/>
    <property type="molecule type" value="Genomic_DNA"/>
</dbReference>
<keyword evidence="5" id="KW-0793">Thylakoid</keyword>
<keyword evidence="3 5" id="KW-1133">Transmembrane helix</keyword>
<dbReference type="AlphaFoldDB" id="A0A1Y0JY46"/>
<feature type="transmembrane region" description="Helical" evidence="5">
    <location>
        <begin position="31"/>
        <end position="54"/>
    </location>
</feature>
<dbReference type="GO" id="GO:0015979">
    <property type="term" value="P:photosynthesis"/>
    <property type="evidence" value="ECO:0007669"/>
    <property type="project" value="InterPro"/>
</dbReference>
<accession>A0A1Y0JY46</accession>
<comment type="function">
    <text evidence="5">May play a role in photosystem I and II biogenesis.</text>
</comment>
<comment type="caution">
    <text evidence="5">Lacks conserved residue(s) required for the propagation of feature annotation.</text>
</comment>
<keyword evidence="4 5" id="KW-0472">Membrane</keyword>
<evidence type="ECO:0000256" key="5">
    <source>
        <dbReference type="HAMAP-Rule" id="MF_00293"/>
    </source>
</evidence>
<protein>
    <recommendedName>
        <fullName evidence="5">Protein PsbN</fullName>
    </recommendedName>
</protein>
<geneLocation type="chloroplast" evidence="6"/>
<keyword evidence="6" id="KW-0934">Plastid</keyword>
<gene>
    <name evidence="5 6" type="primary">psbN</name>
    <name evidence="6" type="ORF">BW920_0069</name>
</gene>
<proteinExistence type="inferred from homology"/>
<dbReference type="GO" id="GO:0009535">
    <property type="term" value="C:chloroplast thylakoid membrane"/>
    <property type="evidence" value="ECO:0007669"/>
    <property type="project" value="UniProtKB-SubCell"/>
</dbReference>
<dbReference type="InterPro" id="IPR003398">
    <property type="entry name" value="PSII_PsbN"/>
</dbReference>
<keyword evidence="6" id="KW-0150">Chloroplast</keyword>
<evidence type="ECO:0000256" key="4">
    <source>
        <dbReference type="ARBA" id="ARBA00023136"/>
    </source>
</evidence>
<comment type="similarity">
    <text evidence="5">Belongs to the PsbN family.</text>
</comment>
<dbReference type="PANTHER" id="PTHR35326">
    <property type="entry name" value="PROTEIN PSBN"/>
    <property type="match status" value="1"/>
</dbReference>
<name>A0A1Y0JY46_AUXPR</name>
<dbReference type="Pfam" id="PF02468">
    <property type="entry name" value="PsbN"/>
    <property type="match status" value="1"/>
</dbReference>
<comment type="subcellular location">
    <subcellularLocation>
        <location evidence="1">Membrane</location>
        <topology evidence="1">Single-pass membrane protein</topology>
    </subcellularLocation>
    <subcellularLocation>
        <location evidence="5">Plastid</location>
        <location evidence="5">Chloroplast thylakoid membrane</location>
        <topology evidence="5">Single-pass membrane protein</topology>
    </subcellularLocation>
</comment>
<comment type="caution">
    <text evidence="5">Originally thought to be a component of PSII; based on experiments in Synechocystis, N.tabacum and barley, and its absence from PSII in T.elongatus and T.vulcanus, this is probably not true.</text>
</comment>
<feature type="transmembrane region" description="Helical" evidence="5">
    <location>
        <begin position="6"/>
        <end position="22"/>
    </location>
</feature>